<evidence type="ECO:0000256" key="4">
    <source>
        <dbReference type="ARBA" id="ARBA00022989"/>
    </source>
</evidence>
<keyword evidence="7" id="KW-0456">Lyase</keyword>
<comment type="caution">
    <text evidence="7">The sequence shown here is derived from an EMBL/GenBank/DDBJ whole genome shotgun (WGS) entry which is preliminary data.</text>
</comment>
<protein>
    <submittedName>
        <fullName evidence="7">Formate hydrogenlyase</fullName>
    </submittedName>
</protein>
<proteinExistence type="predicted"/>
<accession>A0A1F6TD29</accession>
<dbReference type="AlphaFoldDB" id="A0A1F6TD29"/>
<evidence type="ECO:0000256" key="3">
    <source>
        <dbReference type="ARBA" id="ARBA00022692"/>
    </source>
</evidence>
<keyword evidence="3 6" id="KW-0812">Transmembrane</keyword>
<dbReference type="InterPro" id="IPR038730">
    <property type="entry name" value="HyfE-like"/>
</dbReference>
<evidence type="ECO:0000313" key="8">
    <source>
        <dbReference type="Proteomes" id="UP000179344"/>
    </source>
</evidence>
<evidence type="ECO:0000256" key="5">
    <source>
        <dbReference type="ARBA" id="ARBA00023136"/>
    </source>
</evidence>
<feature type="transmembrane region" description="Helical" evidence="6">
    <location>
        <begin position="133"/>
        <end position="151"/>
    </location>
</feature>
<feature type="transmembrane region" description="Helical" evidence="6">
    <location>
        <begin position="103"/>
        <end position="127"/>
    </location>
</feature>
<gene>
    <name evidence="7" type="ORF">A2V92_04325</name>
</gene>
<dbReference type="GO" id="GO:0016829">
    <property type="term" value="F:lyase activity"/>
    <property type="evidence" value="ECO:0007669"/>
    <property type="project" value="UniProtKB-KW"/>
</dbReference>
<feature type="transmembrane region" description="Helical" evidence="6">
    <location>
        <begin position="36"/>
        <end position="57"/>
    </location>
</feature>
<evidence type="ECO:0000256" key="6">
    <source>
        <dbReference type="SAM" id="Phobius"/>
    </source>
</evidence>
<dbReference type="Proteomes" id="UP000179344">
    <property type="component" value="Unassembled WGS sequence"/>
</dbReference>
<keyword evidence="5 6" id="KW-0472">Membrane</keyword>
<dbReference type="EMBL" id="MFST01000133">
    <property type="protein sequence ID" value="OGI43014.1"/>
    <property type="molecule type" value="Genomic_DNA"/>
</dbReference>
<name>A0A1F6TD29_9PROT</name>
<evidence type="ECO:0000256" key="1">
    <source>
        <dbReference type="ARBA" id="ARBA00004651"/>
    </source>
</evidence>
<reference evidence="7 8" key="1">
    <citation type="journal article" date="2016" name="Nat. Commun.">
        <title>Thousands of microbial genomes shed light on interconnected biogeochemical processes in an aquifer system.</title>
        <authorList>
            <person name="Anantharaman K."/>
            <person name="Brown C.T."/>
            <person name="Hug L.A."/>
            <person name="Sharon I."/>
            <person name="Castelle C.J."/>
            <person name="Probst A.J."/>
            <person name="Thomas B.C."/>
            <person name="Singh A."/>
            <person name="Wilkins M.J."/>
            <person name="Karaoz U."/>
            <person name="Brodie E.L."/>
            <person name="Williams K.H."/>
            <person name="Hubbard S.S."/>
            <person name="Banfield J.F."/>
        </authorList>
    </citation>
    <scope>NUCLEOTIDE SEQUENCE [LARGE SCALE GENOMIC DNA]</scope>
</reference>
<feature type="transmembrane region" description="Helical" evidence="6">
    <location>
        <begin position="158"/>
        <end position="179"/>
    </location>
</feature>
<dbReference type="PANTHER" id="PTHR38601:SF1">
    <property type="entry name" value="HYDROGENASE-4 COMPONENT E"/>
    <property type="match status" value="1"/>
</dbReference>
<evidence type="ECO:0000256" key="2">
    <source>
        <dbReference type="ARBA" id="ARBA00022475"/>
    </source>
</evidence>
<dbReference type="PANTHER" id="PTHR38601">
    <property type="entry name" value="HYDROGENASE-4 COMPONENT E"/>
    <property type="match status" value="1"/>
</dbReference>
<feature type="transmembrane region" description="Helical" evidence="6">
    <location>
        <begin position="185"/>
        <end position="203"/>
    </location>
</feature>
<evidence type="ECO:0000313" key="7">
    <source>
        <dbReference type="EMBL" id="OGI43014.1"/>
    </source>
</evidence>
<sequence>MDLTQLGLFDQAVLLFAAFVLFTSFVMLAQARIVPLIHTFAWQGALLAVTTALVAYATRHPHLYLSAGITLTLKAALIPWLLHRLTVRLGIQREVEALAYPTLVLIAGGALVIFSYYVALPIVQLSAMVTRNTIAAGIAIVLLGMLLMIVRKKAISQVIGFMSIENGLFFAAVVSTYGMPMVVELGIAFDVLVAAVLFGVFFFQMRASIDSLDVDCLNRLREVDEPAPAPEETAP</sequence>
<feature type="transmembrane region" description="Helical" evidence="6">
    <location>
        <begin position="63"/>
        <end position="82"/>
    </location>
</feature>
<comment type="subcellular location">
    <subcellularLocation>
        <location evidence="1">Cell membrane</location>
        <topology evidence="1">Multi-pass membrane protein</topology>
    </subcellularLocation>
</comment>
<dbReference type="GO" id="GO:0005886">
    <property type="term" value="C:plasma membrane"/>
    <property type="evidence" value="ECO:0007669"/>
    <property type="project" value="UniProtKB-SubCell"/>
</dbReference>
<organism evidence="7 8">
    <name type="scientific">Candidatus Muproteobacteria bacterium RBG_16_65_31</name>
    <dbReference type="NCBI Taxonomy" id="1817759"/>
    <lineage>
        <taxon>Bacteria</taxon>
        <taxon>Pseudomonadati</taxon>
        <taxon>Pseudomonadota</taxon>
        <taxon>Candidatus Muproteobacteria</taxon>
    </lineage>
</organism>
<keyword evidence="4 6" id="KW-1133">Transmembrane helix</keyword>
<keyword evidence="2" id="KW-1003">Cell membrane</keyword>
<feature type="transmembrane region" description="Helical" evidence="6">
    <location>
        <begin position="12"/>
        <end position="29"/>
    </location>
</feature>